<evidence type="ECO:0000256" key="5">
    <source>
        <dbReference type="ARBA" id="ARBA00022741"/>
    </source>
</evidence>
<keyword evidence="3" id="KW-0813">Transport</keyword>
<evidence type="ECO:0000259" key="9">
    <source>
        <dbReference type="PROSITE" id="PS50893"/>
    </source>
</evidence>
<dbReference type="PANTHER" id="PTHR43297:SF2">
    <property type="entry name" value="DIPEPTIDE TRANSPORT ATP-BINDING PROTEIN DPPD"/>
    <property type="match status" value="1"/>
</dbReference>
<dbReference type="CDD" id="cd03257">
    <property type="entry name" value="ABC_NikE_OppD_transporters"/>
    <property type="match status" value="1"/>
</dbReference>
<protein>
    <submittedName>
        <fullName evidence="10">Oligopeptide/dipeptide ABC transporter ATP-binding protein</fullName>
    </submittedName>
</protein>
<dbReference type="PANTHER" id="PTHR43297">
    <property type="entry name" value="OLIGOPEPTIDE TRANSPORT ATP-BINDING PROTEIN APPD"/>
    <property type="match status" value="1"/>
</dbReference>
<dbReference type="NCBIfam" id="TIGR01727">
    <property type="entry name" value="oligo_HPY"/>
    <property type="match status" value="1"/>
</dbReference>
<dbReference type="SUPFAM" id="SSF52540">
    <property type="entry name" value="P-loop containing nucleoside triphosphate hydrolases"/>
    <property type="match status" value="1"/>
</dbReference>
<dbReference type="InterPro" id="IPR013563">
    <property type="entry name" value="Oligopep_ABC_C"/>
</dbReference>
<dbReference type="InterPro" id="IPR050388">
    <property type="entry name" value="ABC_Ni/Peptide_Import"/>
</dbReference>
<dbReference type="InterPro" id="IPR003593">
    <property type="entry name" value="AAA+_ATPase"/>
</dbReference>
<keyword evidence="6 10" id="KW-0067">ATP-binding</keyword>
<sequence length="329" mass="34921">MSTPLLSVENLSITLNTRGIPVPLVRNVSFAIDPGETLCLVGESGCGKSLTALSIIGLLNRSVMQVASGRILFEGRDLVTLGAEELRKLQGDRLAMVFQEPMTSLNPLLRVGEQIAEVIVEHRGVSEADARRQAVGLLDLVRIPDARRRASEFPHQLSGGMRQRVMIAMALALRPALLIADEPTTALDVTIQAQVLTLIDDLRREFGTSVLLITHDLGVVAEMADRVVVLYAGSIVEQAGVNGIFDAAAHPYTRGLLGAIGQLNSGTRDRLAEIPGSVPSPVSLGTGCAFRQRCGAAMPVCHSESPLLSGADEHLTACWLGKAGAMVPA</sequence>
<evidence type="ECO:0000256" key="7">
    <source>
        <dbReference type="ARBA" id="ARBA00023136"/>
    </source>
</evidence>
<proteinExistence type="inferred from homology"/>
<dbReference type="InterPro" id="IPR017871">
    <property type="entry name" value="ABC_transporter-like_CS"/>
</dbReference>
<keyword evidence="7" id="KW-0472">Membrane</keyword>
<evidence type="ECO:0000313" key="10">
    <source>
        <dbReference type="EMBL" id="MEY9470414.1"/>
    </source>
</evidence>
<evidence type="ECO:0000256" key="6">
    <source>
        <dbReference type="ARBA" id="ARBA00022840"/>
    </source>
</evidence>
<evidence type="ECO:0000256" key="4">
    <source>
        <dbReference type="ARBA" id="ARBA00022475"/>
    </source>
</evidence>
<dbReference type="GO" id="GO:0005524">
    <property type="term" value="F:ATP binding"/>
    <property type="evidence" value="ECO:0007669"/>
    <property type="project" value="UniProtKB-KW"/>
</dbReference>
<dbReference type="Proteomes" id="UP001565474">
    <property type="component" value="Unassembled WGS sequence"/>
</dbReference>
<dbReference type="PROSITE" id="PS50893">
    <property type="entry name" value="ABC_TRANSPORTER_2"/>
    <property type="match status" value="1"/>
</dbReference>
<dbReference type="PROSITE" id="PS00211">
    <property type="entry name" value="ABC_TRANSPORTER_1"/>
    <property type="match status" value="1"/>
</dbReference>
<reference evidence="10 11" key="1">
    <citation type="submission" date="2024-07" db="EMBL/GenBank/DDBJ databases">
        <title>Genomic Encyclopedia of Type Strains, Phase V (KMG-V): Genome sequencing to study the core and pangenomes of soil and plant-associated prokaryotes.</title>
        <authorList>
            <person name="Whitman W."/>
        </authorList>
    </citation>
    <scope>NUCLEOTIDE SEQUENCE [LARGE SCALE GENOMIC DNA]</scope>
    <source>
        <strain evidence="10 11">USDA 222</strain>
    </source>
</reference>
<dbReference type="InterPro" id="IPR027417">
    <property type="entry name" value="P-loop_NTPase"/>
</dbReference>
<gene>
    <name evidence="10" type="ORF">ABH992_002813</name>
</gene>
<dbReference type="InterPro" id="IPR003439">
    <property type="entry name" value="ABC_transporter-like_ATP-bd"/>
</dbReference>
<evidence type="ECO:0000256" key="3">
    <source>
        <dbReference type="ARBA" id="ARBA00022448"/>
    </source>
</evidence>
<keyword evidence="5" id="KW-0547">Nucleotide-binding</keyword>
<dbReference type="Pfam" id="PF08352">
    <property type="entry name" value="oligo_HPY"/>
    <property type="match status" value="1"/>
</dbReference>
<keyword evidence="4" id="KW-1003">Cell membrane</keyword>
<dbReference type="Gene3D" id="3.40.50.300">
    <property type="entry name" value="P-loop containing nucleotide triphosphate hydrolases"/>
    <property type="match status" value="1"/>
</dbReference>
<evidence type="ECO:0000256" key="2">
    <source>
        <dbReference type="ARBA" id="ARBA00005417"/>
    </source>
</evidence>
<comment type="subcellular location">
    <subcellularLocation>
        <location evidence="1">Cell inner membrane</location>
        <topology evidence="1">Peripheral membrane protein</topology>
    </subcellularLocation>
</comment>
<accession>A0ABV4GEQ5</accession>
<organism evidence="10 11">
    <name type="scientific">Bradyrhizobium yuanmingense</name>
    <dbReference type="NCBI Taxonomy" id="108015"/>
    <lineage>
        <taxon>Bacteria</taxon>
        <taxon>Pseudomonadati</taxon>
        <taxon>Pseudomonadota</taxon>
        <taxon>Alphaproteobacteria</taxon>
        <taxon>Hyphomicrobiales</taxon>
        <taxon>Nitrobacteraceae</taxon>
        <taxon>Bradyrhizobium</taxon>
    </lineage>
</organism>
<feature type="domain" description="ABC transporter" evidence="9">
    <location>
        <begin position="6"/>
        <end position="257"/>
    </location>
</feature>
<keyword evidence="11" id="KW-1185">Reference proteome</keyword>
<dbReference type="Pfam" id="PF00005">
    <property type="entry name" value="ABC_tran"/>
    <property type="match status" value="1"/>
</dbReference>
<evidence type="ECO:0000313" key="11">
    <source>
        <dbReference type="Proteomes" id="UP001565474"/>
    </source>
</evidence>
<dbReference type="RefSeq" id="WP_036041682.1">
    <property type="nucleotide sequence ID" value="NZ_JBGBYD010000002.1"/>
</dbReference>
<comment type="function">
    <text evidence="8">Involved in beta-(1--&gt;2)glucan export. Transmembrane domains (TMD) form a pore in the inner membrane and the ATP-binding domain (NBD) is responsible for energy generation.</text>
</comment>
<evidence type="ECO:0000256" key="1">
    <source>
        <dbReference type="ARBA" id="ARBA00004417"/>
    </source>
</evidence>
<comment type="similarity">
    <text evidence="2">Belongs to the ABC transporter superfamily.</text>
</comment>
<name>A0ABV4GEQ5_9BRAD</name>
<dbReference type="SMART" id="SM00382">
    <property type="entry name" value="AAA"/>
    <property type="match status" value="1"/>
</dbReference>
<dbReference type="EMBL" id="JBGBZN010000002">
    <property type="protein sequence ID" value="MEY9470414.1"/>
    <property type="molecule type" value="Genomic_DNA"/>
</dbReference>
<comment type="caution">
    <text evidence="10">The sequence shown here is derived from an EMBL/GenBank/DDBJ whole genome shotgun (WGS) entry which is preliminary data.</text>
</comment>
<evidence type="ECO:0000256" key="8">
    <source>
        <dbReference type="ARBA" id="ARBA00024722"/>
    </source>
</evidence>